<protein>
    <submittedName>
        <fullName evidence="4">Molybdenum cofactor guanylyltransferase MobA</fullName>
    </submittedName>
</protein>
<dbReference type="AlphaFoldDB" id="A0A3N6S617"/>
<keyword evidence="1 4" id="KW-0808">Transferase</keyword>
<gene>
    <name evidence="4" type="primary">mobA</name>
    <name evidence="4" type="ORF">EB241_20590</name>
</gene>
<dbReference type="SUPFAM" id="SSF53448">
    <property type="entry name" value="Nucleotide-diphospho-sugar transferases"/>
    <property type="match status" value="1"/>
</dbReference>
<evidence type="ECO:0000313" key="4">
    <source>
        <dbReference type="EMBL" id="RQM36460.1"/>
    </source>
</evidence>
<sequence>MTSHFPYPITTVTGVILAGGRGNRMGGKDKGLIVWREKPLWQHVLSRLAPQTGKVCINANRN</sequence>
<dbReference type="PANTHER" id="PTHR19136">
    <property type="entry name" value="MOLYBDENUM COFACTOR GUANYLYLTRANSFERASE"/>
    <property type="match status" value="1"/>
</dbReference>
<organism evidence="4 5">
    <name type="scientific">Erwinia psidii</name>
    <dbReference type="NCBI Taxonomy" id="69224"/>
    <lineage>
        <taxon>Bacteria</taxon>
        <taxon>Pseudomonadati</taxon>
        <taxon>Pseudomonadota</taxon>
        <taxon>Gammaproteobacteria</taxon>
        <taxon>Enterobacterales</taxon>
        <taxon>Erwiniaceae</taxon>
        <taxon>Erwinia</taxon>
    </lineage>
</organism>
<dbReference type="Proteomes" id="UP000279457">
    <property type="component" value="Unassembled WGS sequence"/>
</dbReference>
<dbReference type="GO" id="GO:0016779">
    <property type="term" value="F:nucleotidyltransferase activity"/>
    <property type="evidence" value="ECO:0007669"/>
    <property type="project" value="UniProtKB-KW"/>
</dbReference>
<dbReference type="OrthoDB" id="9788394at2"/>
<feature type="domain" description="MobA-like NTP transferase" evidence="3">
    <location>
        <begin position="14"/>
        <end position="61"/>
    </location>
</feature>
<dbReference type="RefSeq" id="WP_158612433.1">
    <property type="nucleotide sequence ID" value="NZ_RHHM01000023.1"/>
</dbReference>
<dbReference type="PANTHER" id="PTHR19136:SF81">
    <property type="entry name" value="MOLYBDENUM COFACTOR GUANYLYLTRANSFERASE"/>
    <property type="match status" value="1"/>
</dbReference>
<dbReference type="InterPro" id="IPR029044">
    <property type="entry name" value="Nucleotide-diphossugar_trans"/>
</dbReference>
<evidence type="ECO:0000259" key="3">
    <source>
        <dbReference type="Pfam" id="PF12804"/>
    </source>
</evidence>
<dbReference type="InterPro" id="IPR025877">
    <property type="entry name" value="MobA-like_NTP_Trfase"/>
</dbReference>
<keyword evidence="5" id="KW-1185">Reference proteome</keyword>
<dbReference type="Pfam" id="PF12804">
    <property type="entry name" value="NTP_transf_3"/>
    <property type="match status" value="1"/>
</dbReference>
<comment type="caution">
    <text evidence="4">The sequence shown here is derived from an EMBL/GenBank/DDBJ whole genome shotgun (WGS) entry which is preliminary data.</text>
</comment>
<evidence type="ECO:0000313" key="5">
    <source>
        <dbReference type="Proteomes" id="UP000279457"/>
    </source>
</evidence>
<dbReference type="GO" id="GO:1902758">
    <property type="term" value="P:bis(molybdopterin guanine dinucleotide)molybdenum biosynthetic process"/>
    <property type="evidence" value="ECO:0007669"/>
    <property type="project" value="TreeGrafter"/>
</dbReference>
<dbReference type="Gene3D" id="3.90.550.10">
    <property type="entry name" value="Spore Coat Polysaccharide Biosynthesis Protein SpsA, Chain A"/>
    <property type="match status" value="1"/>
</dbReference>
<reference evidence="4 5" key="1">
    <citation type="submission" date="2018-10" db="EMBL/GenBank/DDBJ databases">
        <title>Draft genome sequence for the type isolate of Erwinia psidii, agent causal of bacterial blight in guava (Psidium guajava) and wilt and die-back of Eucalyptus spp.</title>
        <authorList>
            <person name="Hermenegildo P.S."/>
            <person name="Santos S.A."/>
            <person name="Guimaraes L.M.S."/>
            <person name="Vidigal P.M.P."/>
            <person name="Pereira I.C."/>
            <person name="Badel J.L."/>
            <person name="Alfenas-Zerbini P."/>
            <person name="Ferreira M.A.S.V."/>
            <person name="Alfenas A.C."/>
        </authorList>
    </citation>
    <scope>NUCLEOTIDE SEQUENCE [LARGE SCALE GENOMIC DNA]</scope>
    <source>
        <strain evidence="4 5">IBSBF 435</strain>
    </source>
</reference>
<proteinExistence type="predicted"/>
<feature type="non-terminal residue" evidence="4">
    <location>
        <position position="62"/>
    </location>
</feature>
<evidence type="ECO:0000256" key="2">
    <source>
        <dbReference type="ARBA" id="ARBA00022842"/>
    </source>
</evidence>
<name>A0A3N6S617_9GAMM</name>
<dbReference type="EMBL" id="RHHM01000023">
    <property type="protein sequence ID" value="RQM36460.1"/>
    <property type="molecule type" value="Genomic_DNA"/>
</dbReference>
<accession>A0A3N6S617</accession>
<keyword evidence="2" id="KW-0460">Magnesium</keyword>
<keyword evidence="4" id="KW-0548">Nucleotidyltransferase</keyword>
<evidence type="ECO:0000256" key="1">
    <source>
        <dbReference type="ARBA" id="ARBA00022679"/>
    </source>
</evidence>